<protein>
    <submittedName>
        <fullName evidence="2">Uncharacterized protein</fullName>
    </submittedName>
</protein>
<name>A0ABN8YWY1_RANTA</name>
<evidence type="ECO:0000313" key="3">
    <source>
        <dbReference type="Proteomes" id="UP001176941"/>
    </source>
</evidence>
<accession>A0ABN8YWY1</accession>
<evidence type="ECO:0000256" key="1">
    <source>
        <dbReference type="SAM" id="MobiDB-lite"/>
    </source>
</evidence>
<gene>
    <name evidence="2" type="ORF">MRATA1EN1_LOCUS15029</name>
</gene>
<feature type="compositionally biased region" description="Basic and acidic residues" evidence="1">
    <location>
        <begin position="75"/>
        <end position="91"/>
    </location>
</feature>
<keyword evidence="3" id="KW-1185">Reference proteome</keyword>
<feature type="compositionally biased region" description="Basic and acidic residues" evidence="1">
    <location>
        <begin position="115"/>
        <end position="126"/>
    </location>
</feature>
<sequence>MLQKAEKGLRRVAARKRLLLRSRGGCQWLEKQSQQPLLLCRRKSTPGWWRGPAGGAAGLCRRESWTARNFGTRGTQERAELPGEERGRKVAQESAAAEESCFLAAEGFGRTLTSGERRPERGEKNSEGNNNKRQRKRGRSASVERVSLEKMSFGPCQGT</sequence>
<dbReference type="EMBL" id="OX459961">
    <property type="protein sequence ID" value="CAI9166067.1"/>
    <property type="molecule type" value="Genomic_DNA"/>
</dbReference>
<organism evidence="2 3">
    <name type="scientific">Rangifer tarandus platyrhynchus</name>
    <name type="common">Svalbard reindeer</name>
    <dbReference type="NCBI Taxonomy" id="3082113"/>
    <lineage>
        <taxon>Eukaryota</taxon>
        <taxon>Metazoa</taxon>
        <taxon>Chordata</taxon>
        <taxon>Craniata</taxon>
        <taxon>Vertebrata</taxon>
        <taxon>Euteleostomi</taxon>
        <taxon>Mammalia</taxon>
        <taxon>Eutheria</taxon>
        <taxon>Laurasiatheria</taxon>
        <taxon>Artiodactyla</taxon>
        <taxon>Ruminantia</taxon>
        <taxon>Pecora</taxon>
        <taxon>Cervidae</taxon>
        <taxon>Odocoileinae</taxon>
        <taxon>Rangifer</taxon>
    </lineage>
</organism>
<feature type="region of interest" description="Disordered" evidence="1">
    <location>
        <begin position="108"/>
        <end position="159"/>
    </location>
</feature>
<feature type="region of interest" description="Disordered" evidence="1">
    <location>
        <begin position="71"/>
        <end position="92"/>
    </location>
</feature>
<evidence type="ECO:0000313" key="2">
    <source>
        <dbReference type="EMBL" id="CAI9166067.1"/>
    </source>
</evidence>
<proteinExistence type="predicted"/>
<dbReference type="Proteomes" id="UP001176941">
    <property type="component" value="Chromosome 25"/>
</dbReference>
<reference evidence="2" key="1">
    <citation type="submission" date="2023-04" db="EMBL/GenBank/DDBJ databases">
        <authorList>
            <consortium name="ELIXIR-Norway"/>
        </authorList>
    </citation>
    <scope>NUCLEOTIDE SEQUENCE [LARGE SCALE GENOMIC DNA]</scope>
</reference>